<dbReference type="Gene3D" id="3.40.960.10">
    <property type="entry name" value="VSR Endonuclease"/>
    <property type="match status" value="1"/>
</dbReference>
<dbReference type="EMBL" id="JAWDIT010000001">
    <property type="protein sequence ID" value="MDU0344485.1"/>
    <property type="molecule type" value="Genomic_DNA"/>
</dbReference>
<accession>A0ABU3SI55</accession>
<dbReference type="Pfam" id="PF04480">
    <property type="entry name" value="DUF559"/>
    <property type="match status" value="1"/>
</dbReference>
<sequence>MDRGDVVVARCRQLEAGGAQDRGFHPATLPARRAVLSTSTTPAIRYVEEECGPDRRVLQELCRSRPGGKLSPEVVVSPRWPLQVEDPRSVSSASASFRDLRAEGMTRGEIERAVRAGHLLRARRDTYLPAGVSAPVLRAVQHGGRLDCLSLLHERGVFAHDVRCLHVQFDRVASRLPVRGSDVRGHWRSSTALPRATHTPIIEALVQSAACQPPRSLVASLDSAWNRGLIDEANLGKIFRALPRRFRRPRHLVDPSAESGPETLVRLMLRGLGLRWRAQVQIPHVGRVDFVVEGWLIIECDSKAHHASWEAQREDRRRDRAAAAAGYVTLRLIAEEILYKPEAVRAAIAGLKPRLRR</sequence>
<gene>
    <name evidence="2" type="ORF">RWH44_02100</name>
</gene>
<dbReference type="Proteomes" id="UP001261125">
    <property type="component" value="Unassembled WGS sequence"/>
</dbReference>
<evidence type="ECO:0000313" key="2">
    <source>
        <dbReference type="EMBL" id="MDU0344485.1"/>
    </source>
</evidence>
<comment type="caution">
    <text evidence="2">The sequence shown here is derived from an EMBL/GenBank/DDBJ whole genome shotgun (WGS) entry which is preliminary data.</text>
</comment>
<proteinExistence type="predicted"/>
<keyword evidence="3" id="KW-1185">Reference proteome</keyword>
<protein>
    <submittedName>
        <fullName evidence="2">DUF559 domain-containing protein</fullName>
    </submittedName>
</protein>
<organism evidence="2 3">
    <name type="scientific">Microbacterium phycohabitans</name>
    <dbReference type="NCBI Taxonomy" id="3075993"/>
    <lineage>
        <taxon>Bacteria</taxon>
        <taxon>Bacillati</taxon>
        <taxon>Actinomycetota</taxon>
        <taxon>Actinomycetes</taxon>
        <taxon>Micrococcales</taxon>
        <taxon>Microbacteriaceae</taxon>
        <taxon>Microbacterium</taxon>
    </lineage>
</organism>
<dbReference type="SUPFAM" id="SSF52980">
    <property type="entry name" value="Restriction endonuclease-like"/>
    <property type="match status" value="1"/>
</dbReference>
<evidence type="ECO:0000313" key="3">
    <source>
        <dbReference type="Proteomes" id="UP001261125"/>
    </source>
</evidence>
<dbReference type="RefSeq" id="WP_316003285.1">
    <property type="nucleotide sequence ID" value="NZ_JAWDIT010000001.1"/>
</dbReference>
<dbReference type="InterPro" id="IPR007569">
    <property type="entry name" value="DUF559"/>
</dbReference>
<evidence type="ECO:0000259" key="1">
    <source>
        <dbReference type="Pfam" id="PF04480"/>
    </source>
</evidence>
<name>A0ABU3SI55_9MICO</name>
<dbReference type="InterPro" id="IPR011335">
    <property type="entry name" value="Restrct_endonuc-II-like"/>
</dbReference>
<reference evidence="2 3" key="1">
    <citation type="submission" date="2023-09" db="EMBL/GenBank/DDBJ databases">
        <title>Microbacterium fusihabitans sp. nov., Microbacterium phycihabitans sp. nov., and Microbacterium cervinum sp. nov., isolated from dried seaweeds of beach.</title>
        <authorList>
            <person name="Lee S.D."/>
        </authorList>
    </citation>
    <scope>NUCLEOTIDE SEQUENCE [LARGE SCALE GENOMIC DNA]</scope>
    <source>
        <strain evidence="2 3">KSW2-29</strain>
    </source>
</reference>
<feature type="domain" description="DUF559" evidence="1">
    <location>
        <begin position="273"/>
        <end position="348"/>
    </location>
</feature>